<reference evidence="5 6" key="1">
    <citation type="submission" date="2019-06" db="EMBL/GenBank/DDBJ databases">
        <authorList>
            <person name="De-Chao Zhang Q."/>
        </authorList>
    </citation>
    <scope>NUCLEOTIDE SEQUENCE [LARGE SCALE GENOMIC DNA]</scope>
    <source>
        <strain evidence="5 6">KN1116</strain>
    </source>
</reference>
<dbReference type="OrthoDB" id="9782542at2"/>
<dbReference type="EMBL" id="VIKT02000016">
    <property type="protein sequence ID" value="NHF63544.1"/>
    <property type="molecule type" value="Genomic_DNA"/>
</dbReference>
<dbReference type="PANTHER" id="PTHR33392:SF6">
    <property type="entry name" value="POLYISOPRENYL-TEICHOIC ACID--PEPTIDOGLYCAN TEICHOIC ACID TRANSFERASE TAGU"/>
    <property type="match status" value="1"/>
</dbReference>
<dbReference type="RefSeq" id="WP_152582594.1">
    <property type="nucleotide sequence ID" value="NZ_JAVJPO010000009.1"/>
</dbReference>
<feature type="region of interest" description="Disordered" evidence="2">
    <location>
        <begin position="364"/>
        <end position="398"/>
    </location>
</feature>
<keyword evidence="3" id="KW-0472">Membrane</keyword>
<comment type="similarity">
    <text evidence="1">Belongs to the LytR/CpsA/Psr (LCP) family.</text>
</comment>
<protein>
    <submittedName>
        <fullName evidence="5">LytR family transcriptional regulator</fullName>
    </submittedName>
</protein>
<keyword evidence="3" id="KW-1133">Transmembrane helix</keyword>
<feature type="transmembrane region" description="Helical" evidence="3">
    <location>
        <begin position="32"/>
        <end position="55"/>
    </location>
</feature>
<sequence length="420" mass="43649">MTEQIRDRASRSLPTASVRHGRLKRHSAWKTLLAVLGGTMAVVLVSGVSVAAIAVNQLNENIDVVELVTAEGEERVIPTVGEWEGGFNVLLVGVDNAEGQSDGDDRGGAVLNDVNILVHVAEDQQSAVAVSIPRDMVVPIPSCPNPEGGSYFAMSAQPINVAMSYGGLSCVVLTVEALTGLDIPYAGVISFDGVARMSSAVGGVDVCVDGPIFDEFTGLDLPEAGTYSLEGRQALAFLRSRKGVGDGSDLGRISSQQVYLSSLIRKVQSEGVLTDVTKLYGIATVATSSMKLSSSLASVDTMVSMALVLKDIPTENITFVQYPGTTGGTGVYSGKVQPIEWQASALLEKIRNDESFALQEGETGIGSALNPNAPAPEPTTPAPTGSAAPTVPPLADEEPAEVLEGVKGQTAADYTCSVAN</sequence>
<dbReference type="Pfam" id="PF03816">
    <property type="entry name" value="LytR_cpsA_psr"/>
    <property type="match status" value="1"/>
</dbReference>
<evidence type="ECO:0000313" key="5">
    <source>
        <dbReference type="EMBL" id="NHF63544.1"/>
    </source>
</evidence>
<proteinExistence type="inferred from homology"/>
<reference evidence="5 6" key="2">
    <citation type="submission" date="2020-03" db="EMBL/GenBank/DDBJ databases">
        <title>Chryseoglobus sp. isolated from a deep-sea seamount.</title>
        <authorList>
            <person name="Zhang D.-C."/>
        </authorList>
    </citation>
    <scope>NUCLEOTIDE SEQUENCE [LARGE SCALE GENOMIC DNA]</scope>
    <source>
        <strain evidence="5 6">KN1116</strain>
    </source>
</reference>
<name>A0A9E5MKT5_9MICO</name>
<comment type="caution">
    <text evidence="5">The sequence shown here is derived from an EMBL/GenBank/DDBJ whole genome shotgun (WGS) entry which is preliminary data.</text>
</comment>
<feature type="domain" description="Cell envelope-related transcriptional attenuator" evidence="4">
    <location>
        <begin position="112"/>
        <end position="268"/>
    </location>
</feature>
<gene>
    <name evidence="5" type="ORF">FK219_009880</name>
</gene>
<keyword evidence="6" id="KW-1185">Reference proteome</keyword>
<dbReference type="Proteomes" id="UP000818266">
    <property type="component" value="Unassembled WGS sequence"/>
</dbReference>
<dbReference type="PANTHER" id="PTHR33392">
    <property type="entry name" value="POLYISOPRENYL-TEICHOIC ACID--PEPTIDOGLYCAN TEICHOIC ACID TRANSFERASE TAGU"/>
    <property type="match status" value="1"/>
</dbReference>
<dbReference type="NCBIfam" id="TIGR00350">
    <property type="entry name" value="lytR_cpsA_psr"/>
    <property type="match status" value="1"/>
</dbReference>
<dbReference type="InterPro" id="IPR050922">
    <property type="entry name" value="LytR/CpsA/Psr_CW_biosynth"/>
</dbReference>
<evidence type="ECO:0000259" key="4">
    <source>
        <dbReference type="Pfam" id="PF03816"/>
    </source>
</evidence>
<evidence type="ECO:0000256" key="3">
    <source>
        <dbReference type="SAM" id="Phobius"/>
    </source>
</evidence>
<accession>A0A9E5MKT5</accession>
<evidence type="ECO:0000313" key="6">
    <source>
        <dbReference type="Proteomes" id="UP000818266"/>
    </source>
</evidence>
<dbReference type="Gene3D" id="3.40.630.190">
    <property type="entry name" value="LCP protein"/>
    <property type="match status" value="1"/>
</dbReference>
<evidence type="ECO:0000256" key="2">
    <source>
        <dbReference type="SAM" id="MobiDB-lite"/>
    </source>
</evidence>
<evidence type="ECO:0000256" key="1">
    <source>
        <dbReference type="ARBA" id="ARBA00006068"/>
    </source>
</evidence>
<dbReference type="AlphaFoldDB" id="A0A9E5MKT5"/>
<keyword evidence="3" id="KW-0812">Transmembrane</keyword>
<organism evidence="5 6">
    <name type="scientific">Microcella pacifica</name>
    <dbReference type="NCBI Taxonomy" id="2591847"/>
    <lineage>
        <taxon>Bacteria</taxon>
        <taxon>Bacillati</taxon>
        <taxon>Actinomycetota</taxon>
        <taxon>Actinomycetes</taxon>
        <taxon>Micrococcales</taxon>
        <taxon>Microbacteriaceae</taxon>
        <taxon>Microcella</taxon>
    </lineage>
</organism>
<dbReference type="InterPro" id="IPR004474">
    <property type="entry name" value="LytR_CpsA_psr"/>
</dbReference>